<keyword evidence="3 7" id="KW-0808">Transferase</keyword>
<dbReference type="Bgee" id="ENSPANG00000002878">
    <property type="expression patterns" value="Expressed in metanephros cortex and 64 other cell types or tissues"/>
</dbReference>
<dbReference type="GeneTree" id="ENSGT01030000234626"/>
<feature type="domain" description="Thiolase N-terminal" evidence="8">
    <location>
        <begin position="7"/>
        <end position="266"/>
    </location>
</feature>
<evidence type="ECO:0000259" key="9">
    <source>
        <dbReference type="Pfam" id="PF02803"/>
    </source>
</evidence>
<evidence type="ECO:0000256" key="7">
    <source>
        <dbReference type="RuleBase" id="RU003557"/>
    </source>
</evidence>
<evidence type="ECO:0000256" key="3">
    <source>
        <dbReference type="ARBA" id="ARBA00022679"/>
    </source>
</evidence>
<comment type="pathway">
    <text evidence="1">Lipid metabolism; fatty acid beta-oxidation.</text>
</comment>
<dbReference type="PROSITE" id="PS00098">
    <property type="entry name" value="THIOLASE_1"/>
    <property type="match status" value="1"/>
</dbReference>
<gene>
    <name evidence="10" type="primary">ACAA2</name>
</gene>
<dbReference type="PANTHER" id="PTHR18919:SF107">
    <property type="entry name" value="ACETYL-COA ACETYLTRANSFERASE, CYTOSOLIC"/>
    <property type="match status" value="1"/>
</dbReference>
<reference evidence="10 11" key="1">
    <citation type="submission" date="2012-03" db="EMBL/GenBank/DDBJ databases">
        <title>Whole Genome Assembly of Papio anubis.</title>
        <authorList>
            <person name="Liu Y.L."/>
            <person name="Abraham K.A."/>
            <person name="Akbar H.A."/>
            <person name="Ali S.A."/>
            <person name="Anosike U.A."/>
            <person name="Aqrawi P.A."/>
            <person name="Arias F.A."/>
            <person name="Attaway T.A."/>
            <person name="Awwad R.A."/>
            <person name="Babu C.B."/>
            <person name="Bandaranaike D.B."/>
            <person name="Battles P.B."/>
            <person name="Bell A.B."/>
            <person name="Beltran B.B."/>
            <person name="Berhane-Mersha D.B."/>
            <person name="Bess C.B."/>
            <person name="Bickham C.B."/>
            <person name="Bolden T.B."/>
            <person name="Carter K.C."/>
            <person name="Chau D.C."/>
            <person name="Chavez A.C."/>
            <person name="Clerc-Blankenburg K.C."/>
            <person name="Coyle M.C."/>
            <person name="Dao M.D."/>
            <person name="Davila M.L.D."/>
            <person name="Davy-Carroll L.D."/>
            <person name="Denson S.D."/>
            <person name="Dinh H.D."/>
            <person name="Fernandez S.F."/>
            <person name="Fernando P.F."/>
            <person name="Forbes L.F."/>
            <person name="Francis C.F."/>
            <person name="Francisco L.F."/>
            <person name="Fu Q.F."/>
            <person name="Garcia-Iii R.G."/>
            <person name="Garrett T.G."/>
            <person name="Gross S.G."/>
            <person name="Gubbala S.G."/>
            <person name="Hirani K.H."/>
            <person name="Hogues M.H."/>
            <person name="Hollins B.H."/>
            <person name="Jackson L.J."/>
            <person name="Javaid M.J."/>
            <person name="Jhangiani S.J."/>
            <person name="Johnson A.J."/>
            <person name="Johnson B.J."/>
            <person name="Jones J.J."/>
            <person name="Joshi V.J."/>
            <person name="Kalu J.K."/>
            <person name="Khan N.K."/>
            <person name="Korchina V.K."/>
            <person name="Kovar C.K."/>
            <person name="Lago L.L."/>
            <person name="Lara F.L."/>
            <person name="Le T.-K.L."/>
            <person name="Lee S.L."/>
            <person name="Legall-Iii F.L."/>
            <person name="Lemon S.L."/>
            <person name="Liu J.L."/>
            <person name="Liu Y.-S.L."/>
            <person name="Liyanage D.L."/>
            <person name="Lopez J.L."/>
            <person name="Lorensuhewa L.L."/>
            <person name="Mata R.M."/>
            <person name="Mathew T.M."/>
            <person name="Mercado C.M."/>
            <person name="Mercado I.M."/>
            <person name="Morales K.M."/>
            <person name="Morgan M.M."/>
            <person name="Munidasa M.M."/>
            <person name="Ngo D.N."/>
            <person name="Nguyen L.N."/>
            <person name="Nguyen T.N."/>
            <person name="Nguyen N.N."/>
            <person name="Obregon M.O."/>
            <person name="Okwuonu G.O."/>
            <person name="Ongeri F.O."/>
            <person name="Onwere C.O."/>
            <person name="Osifeso I.O."/>
            <person name="Parra A.P."/>
            <person name="Patil S.P."/>
            <person name="Perez A.P."/>
            <person name="Perez Y.P."/>
            <person name="Pham C.P."/>
            <person name="Pu L.-L.P."/>
            <person name="Puazo M.P."/>
            <person name="Quiroz J.Q."/>
            <person name="Rouhana J.R."/>
            <person name="Ruiz M.R."/>
            <person name="Ruiz S.-J.R."/>
            <person name="Saada N.S."/>
            <person name="Santibanez J.S."/>
            <person name="Scheel M.S."/>
            <person name="Schneider B.S."/>
            <person name="Simmons D.S."/>
            <person name="Sisson I.S."/>
            <person name="Tang L.-Y.T."/>
            <person name="Thornton R.T."/>
            <person name="Tisius J.T."/>
            <person name="Toledanes G.T."/>
            <person name="Trejos Z.T."/>
            <person name="Usmani K.U."/>
            <person name="Varghese R.V."/>
            <person name="Vattathil S.V."/>
            <person name="Vee V.V."/>
            <person name="Walker D.W."/>
            <person name="Weissenberger G.W."/>
            <person name="White C.W."/>
            <person name="Williams A.W."/>
            <person name="Woodworth J.W."/>
            <person name="Wright R.W."/>
            <person name="Zhu Y.Z."/>
            <person name="Han Y.H."/>
            <person name="Newsham I.N."/>
            <person name="Nazareth L.N."/>
            <person name="Worley K.W."/>
            <person name="Muzny D.M."/>
            <person name="Rogers J.R."/>
            <person name="Gibbs R.G."/>
        </authorList>
    </citation>
    <scope>NUCLEOTIDE SEQUENCE [LARGE SCALE GENOMIC DNA]</scope>
</reference>
<keyword evidence="11" id="KW-1185">Reference proteome</keyword>
<dbReference type="GO" id="GO:0047617">
    <property type="term" value="F:fatty acyl-CoA hydrolase activity"/>
    <property type="evidence" value="ECO:0007669"/>
    <property type="project" value="Ensembl"/>
</dbReference>
<evidence type="ECO:0000256" key="2">
    <source>
        <dbReference type="ARBA" id="ARBA00010982"/>
    </source>
</evidence>
<feature type="domain" description="Thiolase C-terminal" evidence="9">
    <location>
        <begin position="274"/>
        <end position="390"/>
    </location>
</feature>
<dbReference type="CDD" id="cd00751">
    <property type="entry name" value="thiolase"/>
    <property type="match status" value="1"/>
</dbReference>
<dbReference type="InterPro" id="IPR020616">
    <property type="entry name" value="Thiolase_N"/>
</dbReference>
<dbReference type="InterPro" id="IPR020615">
    <property type="entry name" value="Thiolase_acyl_enz_int_AS"/>
</dbReference>
<dbReference type="NCBIfam" id="TIGR01930">
    <property type="entry name" value="AcCoA-C-Actrans"/>
    <property type="match status" value="1"/>
</dbReference>
<dbReference type="OMA" id="RWCASSM"/>
<evidence type="ECO:0000259" key="8">
    <source>
        <dbReference type="Pfam" id="PF00108"/>
    </source>
</evidence>
<dbReference type="InterPro" id="IPR020613">
    <property type="entry name" value="Thiolase_CS"/>
</dbReference>
<keyword evidence="4" id="KW-0809">Transit peptide</keyword>
<dbReference type="FunFam" id="3.40.47.10:FF:000010">
    <property type="entry name" value="Acetyl-CoA acetyltransferase (Thiolase)"/>
    <property type="match status" value="1"/>
</dbReference>
<reference evidence="10" key="2">
    <citation type="submission" date="2025-08" db="UniProtKB">
        <authorList>
            <consortium name="Ensembl"/>
        </authorList>
    </citation>
    <scope>IDENTIFICATION</scope>
</reference>
<dbReference type="GO" id="GO:0016604">
    <property type="term" value="C:nuclear body"/>
    <property type="evidence" value="ECO:0007669"/>
    <property type="project" value="Ensembl"/>
</dbReference>
<dbReference type="GO" id="GO:0036064">
    <property type="term" value="C:ciliary basal body"/>
    <property type="evidence" value="ECO:0007669"/>
    <property type="project" value="Ensembl"/>
</dbReference>
<dbReference type="PROSITE" id="PS00737">
    <property type="entry name" value="THIOLASE_2"/>
    <property type="match status" value="1"/>
</dbReference>
<protein>
    <submittedName>
        <fullName evidence="10">Acetyl-CoA acyltransferase 2</fullName>
    </submittedName>
</protein>
<evidence type="ECO:0000313" key="10">
    <source>
        <dbReference type="Ensembl" id="ENSPANP00000002587.3"/>
    </source>
</evidence>
<feature type="active site" description="Acyl-thioester intermediate" evidence="6">
    <location>
        <position position="92"/>
    </location>
</feature>
<proteinExistence type="inferred from homology"/>
<dbReference type="PANTHER" id="PTHR18919">
    <property type="entry name" value="ACETYL-COA C-ACYLTRANSFERASE"/>
    <property type="match status" value="1"/>
</dbReference>
<comment type="similarity">
    <text evidence="2 7">Belongs to the thiolase-like superfamily. Thiolase family.</text>
</comment>
<dbReference type="eggNOG" id="KOG1391">
    <property type="taxonomic scope" value="Eukaryota"/>
</dbReference>
<evidence type="ECO:0000313" key="11">
    <source>
        <dbReference type="Proteomes" id="UP000028761"/>
    </source>
</evidence>
<dbReference type="InterPro" id="IPR020617">
    <property type="entry name" value="Thiolase_C"/>
</dbReference>
<dbReference type="InterPro" id="IPR002155">
    <property type="entry name" value="Thiolase"/>
</dbReference>
<dbReference type="ExpressionAtlas" id="A0A096MS27">
    <property type="expression patterns" value="baseline"/>
</dbReference>
<dbReference type="Pfam" id="PF02803">
    <property type="entry name" value="Thiolase_C"/>
    <property type="match status" value="1"/>
</dbReference>
<feature type="active site" description="Proton acceptor" evidence="6">
    <location>
        <position position="352"/>
    </location>
</feature>
<dbReference type="PIRSF" id="PIRSF000429">
    <property type="entry name" value="Ac-CoA_Ac_transf"/>
    <property type="match status" value="1"/>
</dbReference>
<accession>A0A096MS27</accession>
<dbReference type="Gene3D" id="3.40.47.10">
    <property type="match status" value="2"/>
</dbReference>
<evidence type="ECO:0000256" key="1">
    <source>
        <dbReference type="ARBA" id="ARBA00005005"/>
    </source>
</evidence>
<dbReference type="Pfam" id="PF00108">
    <property type="entry name" value="Thiolase_N"/>
    <property type="match status" value="1"/>
</dbReference>
<dbReference type="Proteomes" id="UP000028761">
    <property type="component" value="Chromosome 19"/>
</dbReference>
<name>A0A096MS27_PAPAN</name>
<keyword evidence="5 7" id="KW-0012">Acyltransferase</keyword>
<dbReference type="SUPFAM" id="SSF53901">
    <property type="entry name" value="Thiolase-like"/>
    <property type="match status" value="2"/>
</dbReference>
<dbReference type="InterPro" id="IPR016039">
    <property type="entry name" value="Thiolase-like"/>
</dbReference>
<dbReference type="GO" id="GO:1902109">
    <property type="term" value="P:negative regulation of mitochondrial membrane permeability involved in apoptotic process"/>
    <property type="evidence" value="ECO:0007669"/>
    <property type="project" value="Ensembl"/>
</dbReference>
<dbReference type="GO" id="GO:1901029">
    <property type="term" value="P:negative regulation of mitochondrial outer membrane permeabilization involved in apoptotic signaling pathway"/>
    <property type="evidence" value="ECO:0007669"/>
    <property type="project" value="Ensembl"/>
</dbReference>
<feature type="active site" description="Proton acceptor" evidence="6">
    <location>
        <position position="382"/>
    </location>
</feature>
<evidence type="ECO:0000256" key="6">
    <source>
        <dbReference type="PIRSR" id="PIRSR000429-1"/>
    </source>
</evidence>
<reference evidence="10" key="3">
    <citation type="submission" date="2025-09" db="UniProtKB">
        <authorList>
            <consortium name="Ensembl"/>
        </authorList>
    </citation>
    <scope>IDENTIFICATION</scope>
</reference>
<sequence length="426" mass="45209">MALLRGVFVVAAKRTPFGAYGGLLKDFTATDLSEFAAKAALSAGKVSPETVDSVIIGNVVQSSSNAIYLARHVGLRVGVPKETPALTINRLCGSGFQSIVNGCQEICVKDAEVVLCGGTESMSQAPYCVRNVRFGTKLGSDIELEDSLWAGLTDQHVQLPMAMTAENLAVKHKISREECDKYALQSQQRWKAANDAGYFNDEMAPIEVKTKKGKQTMQVDEHARPQTTLEQLQKLPPVFKKDGTVTAGNASGIADGAGAVIIASEDAVKKHNFTPLARIVGYFVSGCDPSIMGIGPVPAISGALKKAGLSLRDMDLVEVNEAFAPQYLAVEKSLDLDISKTNVNGGAIALGHPLGGSGSRITAHLVHELRRRGGKYAVGSACIGGGQGHSKTSDLQSSCHNWPCPAIETAIAFDQAMVTQKYIDHE</sequence>
<evidence type="ECO:0000256" key="4">
    <source>
        <dbReference type="ARBA" id="ARBA00022946"/>
    </source>
</evidence>
<dbReference type="GO" id="GO:0005739">
    <property type="term" value="C:mitochondrion"/>
    <property type="evidence" value="ECO:0007669"/>
    <property type="project" value="Ensembl"/>
</dbReference>
<evidence type="ECO:0000256" key="5">
    <source>
        <dbReference type="ARBA" id="ARBA00023315"/>
    </source>
</evidence>
<dbReference type="Ensembl" id="ENSPANT00000023487.3">
    <property type="protein sequence ID" value="ENSPANP00000002587.3"/>
    <property type="gene ID" value="ENSPANG00000002878.3"/>
</dbReference>
<dbReference type="AlphaFoldDB" id="A0A096MS27"/>
<dbReference type="GO" id="GO:0006635">
    <property type="term" value="P:fatty acid beta-oxidation"/>
    <property type="evidence" value="ECO:0007669"/>
    <property type="project" value="TreeGrafter"/>
</dbReference>
<dbReference type="HOGENOM" id="CLU_031026_0_0_1"/>
<dbReference type="GO" id="GO:0003985">
    <property type="term" value="F:acetyl-CoA C-acetyltransferase activity"/>
    <property type="evidence" value="ECO:0007669"/>
    <property type="project" value="Ensembl"/>
</dbReference>
<dbReference type="GO" id="GO:0071456">
    <property type="term" value="P:cellular response to hypoxia"/>
    <property type="evidence" value="ECO:0007669"/>
    <property type="project" value="Ensembl"/>
</dbReference>
<organism evidence="10 11">
    <name type="scientific">Papio anubis</name>
    <name type="common">Olive baboon</name>
    <dbReference type="NCBI Taxonomy" id="9555"/>
    <lineage>
        <taxon>Eukaryota</taxon>
        <taxon>Metazoa</taxon>
        <taxon>Chordata</taxon>
        <taxon>Craniata</taxon>
        <taxon>Vertebrata</taxon>
        <taxon>Euteleostomi</taxon>
        <taxon>Mammalia</taxon>
        <taxon>Eutheria</taxon>
        <taxon>Euarchontoglires</taxon>
        <taxon>Primates</taxon>
        <taxon>Haplorrhini</taxon>
        <taxon>Catarrhini</taxon>
        <taxon>Cercopithecidae</taxon>
        <taxon>Cercopithecinae</taxon>
        <taxon>Papio</taxon>
    </lineage>
</organism>